<dbReference type="OrthoDB" id="10250130at2759"/>
<dbReference type="InterPro" id="IPR000210">
    <property type="entry name" value="BTB/POZ_dom"/>
</dbReference>
<feature type="region of interest" description="Disordered" evidence="1">
    <location>
        <begin position="237"/>
        <end position="335"/>
    </location>
</feature>
<sequence length="528" mass="58128">MSQQQQQLLQHQGPQHRPFQLLKTDHPHIAVSSGSPQTRLPLLLQTQGSTTVRPALITPPHSALSTIGTPFHLTEPTLFAPDLAMSSPLDPVHVQSQSQGLVDLSRRYPRGPPSQLQPHQPRHLPHHLPYSPPPTATSMSFPCTTESEGTFPNITSEGQPPVTYMASLIANQLLQVGASMFGRQTDANCVLKVGNDRYFVHVQMLASRSPTFRRIFDEMILEEAWGVNYGQLDEDDELVSSNSDYGYQDSVNMSGEDHGPESDDDESMWDHNSVSSWNQGQRPRPRFRRVRSRSEDPSALIDAFPHQLGPMVSASTDQPSPLSSPQEERAADLSIERLNVRVRQQLRVQDESGHDHEVKKKRRVILSPGLVSVGGRAVEKGDEDRADDEDAEALSDDGDDGKSTNSTGTDGGLPELVVTFADPEGSHFKELLYWLYTGDSNRWIQFFTPENYGSILQNILHLNIVTREVLEICMVFEARTPPELGLGGMALSVFCGSSSASLSHTSLDLNMNADAAFAAEAGTDISPT</sequence>
<accession>A0A197K0M7</accession>
<keyword evidence="4" id="KW-1185">Reference proteome</keyword>
<dbReference type="EMBL" id="KV442031">
    <property type="protein sequence ID" value="OAQ31152.1"/>
    <property type="molecule type" value="Genomic_DNA"/>
</dbReference>
<evidence type="ECO:0000259" key="2">
    <source>
        <dbReference type="PROSITE" id="PS50097"/>
    </source>
</evidence>
<proteinExistence type="predicted"/>
<feature type="compositionally biased region" description="Acidic residues" evidence="1">
    <location>
        <begin position="384"/>
        <end position="399"/>
    </location>
</feature>
<dbReference type="Gene3D" id="3.30.710.10">
    <property type="entry name" value="Potassium Channel Kv1.1, Chain A"/>
    <property type="match status" value="1"/>
</dbReference>
<evidence type="ECO:0000313" key="4">
    <source>
        <dbReference type="Proteomes" id="UP000078512"/>
    </source>
</evidence>
<feature type="compositionally biased region" description="Polar residues" evidence="1">
    <location>
        <begin position="313"/>
        <end position="325"/>
    </location>
</feature>
<dbReference type="PROSITE" id="PS50097">
    <property type="entry name" value="BTB"/>
    <property type="match status" value="1"/>
</dbReference>
<feature type="compositionally biased region" description="Basic and acidic residues" evidence="1">
    <location>
        <begin position="326"/>
        <end position="335"/>
    </location>
</feature>
<dbReference type="InterPro" id="IPR011333">
    <property type="entry name" value="SKP1/BTB/POZ_sf"/>
</dbReference>
<feature type="compositionally biased region" description="Polar residues" evidence="1">
    <location>
        <begin position="270"/>
        <end position="281"/>
    </location>
</feature>
<dbReference type="SUPFAM" id="SSF54695">
    <property type="entry name" value="POZ domain"/>
    <property type="match status" value="1"/>
</dbReference>
<feature type="compositionally biased region" description="Polar residues" evidence="1">
    <location>
        <begin position="239"/>
        <end position="253"/>
    </location>
</feature>
<organism evidence="3 4">
    <name type="scientific">Linnemannia elongata AG-77</name>
    <dbReference type="NCBI Taxonomy" id="1314771"/>
    <lineage>
        <taxon>Eukaryota</taxon>
        <taxon>Fungi</taxon>
        <taxon>Fungi incertae sedis</taxon>
        <taxon>Mucoromycota</taxon>
        <taxon>Mortierellomycotina</taxon>
        <taxon>Mortierellomycetes</taxon>
        <taxon>Mortierellales</taxon>
        <taxon>Mortierellaceae</taxon>
        <taxon>Linnemannia</taxon>
    </lineage>
</organism>
<dbReference type="AlphaFoldDB" id="A0A197K0M7"/>
<evidence type="ECO:0000313" key="3">
    <source>
        <dbReference type="EMBL" id="OAQ31152.1"/>
    </source>
</evidence>
<reference evidence="3 4" key="1">
    <citation type="submission" date="2016-05" db="EMBL/GenBank/DDBJ databases">
        <title>Genome sequencing reveals origins of a unique bacterial endosymbiosis in the earliest lineages of terrestrial Fungi.</title>
        <authorList>
            <consortium name="DOE Joint Genome Institute"/>
            <person name="Uehling J."/>
            <person name="Gryganskyi A."/>
            <person name="Hameed K."/>
            <person name="Tschaplinski T."/>
            <person name="Misztal P."/>
            <person name="Wu S."/>
            <person name="Desiro A."/>
            <person name="Vande Pol N."/>
            <person name="Du Z.-Y."/>
            <person name="Zienkiewicz A."/>
            <person name="Zienkiewicz K."/>
            <person name="Morin E."/>
            <person name="Tisserant E."/>
            <person name="Splivallo R."/>
            <person name="Hainaut M."/>
            <person name="Henrissat B."/>
            <person name="Ohm R."/>
            <person name="Kuo A."/>
            <person name="Yan J."/>
            <person name="Lipzen A."/>
            <person name="Nolan M."/>
            <person name="Labutti K."/>
            <person name="Barry K."/>
            <person name="Goldstein A."/>
            <person name="Labbe J."/>
            <person name="Schadt C."/>
            <person name="Tuskan G."/>
            <person name="Grigoriev I."/>
            <person name="Martin F."/>
            <person name="Vilgalys R."/>
            <person name="Bonito G."/>
        </authorList>
    </citation>
    <scope>NUCLEOTIDE SEQUENCE [LARGE SCALE GENOMIC DNA]</scope>
    <source>
        <strain evidence="3 4">AG-77</strain>
    </source>
</reference>
<feature type="domain" description="BTB" evidence="2">
    <location>
        <begin position="187"/>
        <end position="255"/>
    </location>
</feature>
<feature type="region of interest" description="Disordered" evidence="1">
    <location>
        <begin position="90"/>
        <end position="138"/>
    </location>
</feature>
<feature type="region of interest" description="Disordered" evidence="1">
    <location>
        <begin position="376"/>
        <end position="415"/>
    </location>
</feature>
<gene>
    <name evidence="3" type="ORF">K457DRAFT_17638</name>
</gene>
<evidence type="ECO:0000256" key="1">
    <source>
        <dbReference type="SAM" id="MobiDB-lite"/>
    </source>
</evidence>
<dbReference type="Proteomes" id="UP000078512">
    <property type="component" value="Unassembled WGS sequence"/>
</dbReference>
<name>A0A197K0M7_9FUNG</name>
<protein>
    <recommendedName>
        <fullName evidence="2">BTB domain-containing protein</fullName>
    </recommendedName>
</protein>